<name>A0A4U6DCZ6_9BACT</name>
<protein>
    <submittedName>
        <fullName evidence="1">Uncharacterized protein</fullName>
    </submittedName>
</protein>
<dbReference type="Proteomes" id="UP000304900">
    <property type="component" value="Unassembled WGS sequence"/>
</dbReference>
<dbReference type="AlphaFoldDB" id="A0A4U6DCZ6"/>
<reference evidence="1 2" key="1">
    <citation type="submission" date="2019-05" db="EMBL/GenBank/DDBJ databases">
        <title>Dyadobacter AR-3-8 sp. nov., isolated from arctic soil.</title>
        <authorList>
            <person name="Chaudhary D.K."/>
        </authorList>
    </citation>
    <scope>NUCLEOTIDE SEQUENCE [LARGE SCALE GENOMIC DNA]</scope>
    <source>
        <strain evidence="1 2">AR-3-8</strain>
    </source>
</reference>
<evidence type="ECO:0000313" key="2">
    <source>
        <dbReference type="Proteomes" id="UP000304900"/>
    </source>
</evidence>
<sequence>MAIAYWVGSSNHGHISNPQNMLKDFIQQNYWATDLNLKDRVNKSTLDALKAIKVNDRFSVSSLRNRYQNVDVKVIGTVTNTDDAEKGRLEIAWDEEQDLYSGLIPVGTKNENWYQTIFKVTTTDNITLVFPNSIINKKVARLTWNELGWKRPSGSIGKSSLKGTHEGEFGYGPEEWLFDSSKIIDGYQYGFLEPIREGQAAHANKTYPIWLYSINGLTKKRYWIGEIKKAIVIDEAEATVTKQKYQELGWLKQMEKDITLSGANKEGFSDYAGLKLFNIKFKPEDLVINKEPVELADTHPANKITKYSFANFNEAFIVV</sequence>
<dbReference type="OrthoDB" id="6402880at2"/>
<dbReference type="EMBL" id="SZVO01000001">
    <property type="protein sequence ID" value="TKT94168.1"/>
    <property type="molecule type" value="Genomic_DNA"/>
</dbReference>
<proteinExistence type="predicted"/>
<dbReference type="RefSeq" id="WP_137338457.1">
    <property type="nucleotide sequence ID" value="NZ_BSQH01000001.1"/>
</dbReference>
<keyword evidence="2" id="KW-1185">Reference proteome</keyword>
<gene>
    <name evidence="1" type="ORF">FDK13_02860</name>
</gene>
<organism evidence="1 2">
    <name type="scientific">Dyadobacter frigoris</name>
    <dbReference type="NCBI Taxonomy" id="2576211"/>
    <lineage>
        <taxon>Bacteria</taxon>
        <taxon>Pseudomonadati</taxon>
        <taxon>Bacteroidota</taxon>
        <taxon>Cytophagia</taxon>
        <taxon>Cytophagales</taxon>
        <taxon>Spirosomataceae</taxon>
        <taxon>Dyadobacter</taxon>
    </lineage>
</organism>
<accession>A0A4U6DCZ6</accession>
<comment type="caution">
    <text evidence="1">The sequence shown here is derived from an EMBL/GenBank/DDBJ whole genome shotgun (WGS) entry which is preliminary data.</text>
</comment>
<evidence type="ECO:0000313" key="1">
    <source>
        <dbReference type="EMBL" id="TKT94168.1"/>
    </source>
</evidence>